<dbReference type="Proteomes" id="UP000767854">
    <property type="component" value="Unassembled WGS sequence"/>
</dbReference>
<accession>A0ABS2MQ96</accession>
<evidence type="ECO:0000256" key="7">
    <source>
        <dbReference type="SAM" id="Phobius"/>
    </source>
</evidence>
<name>A0ABS2MQ96_9FIRM</name>
<dbReference type="PANTHER" id="PTHR43663:SF1">
    <property type="entry name" value="CHROMATE TRANSPORTER"/>
    <property type="match status" value="1"/>
</dbReference>
<keyword evidence="4 7" id="KW-0812">Transmembrane</keyword>
<evidence type="ECO:0000256" key="3">
    <source>
        <dbReference type="ARBA" id="ARBA00022475"/>
    </source>
</evidence>
<evidence type="ECO:0000313" key="9">
    <source>
        <dbReference type="Proteomes" id="UP000767854"/>
    </source>
</evidence>
<feature type="transmembrane region" description="Helical" evidence="7">
    <location>
        <begin position="12"/>
        <end position="32"/>
    </location>
</feature>
<keyword evidence="3" id="KW-1003">Cell membrane</keyword>
<evidence type="ECO:0000256" key="5">
    <source>
        <dbReference type="ARBA" id="ARBA00022989"/>
    </source>
</evidence>
<evidence type="ECO:0000256" key="4">
    <source>
        <dbReference type="ARBA" id="ARBA00022692"/>
    </source>
</evidence>
<reference evidence="8 9" key="1">
    <citation type="submission" date="2021-01" db="EMBL/GenBank/DDBJ databases">
        <title>Genomic Encyclopedia of Type Strains, Phase IV (KMG-IV): sequencing the most valuable type-strain genomes for metagenomic binning, comparative biology and taxonomic classification.</title>
        <authorList>
            <person name="Goeker M."/>
        </authorList>
    </citation>
    <scope>NUCLEOTIDE SEQUENCE [LARGE SCALE GENOMIC DNA]</scope>
    <source>
        <strain evidence="8 9">DSM 24436</strain>
    </source>
</reference>
<comment type="similarity">
    <text evidence="2">Belongs to the chromate ion transporter (CHR) (TC 2.A.51) family.</text>
</comment>
<sequence length="182" mass="20054">MDFLKKLLKLYMIFFKVGILTIGGGYAMLPILERELAEDKNLLDMESILESYSLSQTLPGVVASNASTMIGYKLYGIPGAVAAALGVITPSIIIITFIAIAYKRIGHLEVVQKIFRGIRVVVLALLLDSFTRLFKMAVFDKKTFAVMVLAFGVVFFDLVSPLLVIVIGAFFGIYAYRERVGS</sequence>
<dbReference type="PANTHER" id="PTHR43663">
    <property type="entry name" value="CHROMATE TRANSPORT PROTEIN-RELATED"/>
    <property type="match status" value="1"/>
</dbReference>
<protein>
    <submittedName>
        <fullName evidence="8">Chromate transporter</fullName>
    </submittedName>
</protein>
<dbReference type="EMBL" id="JAFBDT010000006">
    <property type="protein sequence ID" value="MBM7561559.1"/>
    <property type="molecule type" value="Genomic_DNA"/>
</dbReference>
<gene>
    <name evidence="8" type="ORF">JOC49_001079</name>
</gene>
<evidence type="ECO:0000256" key="6">
    <source>
        <dbReference type="ARBA" id="ARBA00023136"/>
    </source>
</evidence>
<feature type="transmembrane region" description="Helical" evidence="7">
    <location>
        <begin position="114"/>
        <end position="134"/>
    </location>
</feature>
<evidence type="ECO:0000313" key="8">
    <source>
        <dbReference type="EMBL" id="MBM7561559.1"/>
    </source>
</evidence>
<comment type="subcellular location">
    <subcellularLocation>
        <location evidence="1">Cell membrane</location>
        <topology evidence="1">Multi-pass membrane protein</topology>
    </subcellularLocation>
</comment>
<feature type="transmembrane region" description="Helical" evidence="7">
    <location>
        <begin position="77"/>
        <end position="102"/>
    </location>
</feature>
<dbReference type="InterPro" id="IPR052518">
    <property type="entry name" value="CHR_Transporter"/>
</dbReference>
<dbReference type="RefSeq" id="WP_204663183.1">
    <property type="nucleotide sequence ID" value="NZ_JAFBDT010000006.1"/>
</dbReference>
<proteinExistence type="inferred from homology"/>
<comment type="caution">
    <text evidence="8">The sequence shown here is derived from an EMBL/GenBank/DDBJ whole genome shotgun (WGS) entry which is preliminary data.</text>
</comment>
<feature type="transmembrane region" description="Helical" evidence="7">
    <location>
        <begin position="146"/>
        <end position="176"/>
    </location>
</feature>
<keyword evidence="5 7" id="KW-1133">Transmembrane helix</keyword>
<keyword evidence="9" id="KW-1185">Reference proteome</keyword>
<keyword evidence="6 7" id="KW-0472">Membrane</keyword>
<dbReference type="Pfam" id="PF02417">
    <property type="entry name" value="Chromate_transp"/>
    <property type="match status" value="1"/>
</dbReference>
<evidence type="ECO:0000256" key="1">
    <source>
        <dbReference type="ARBA" id="ARBA00004651"/>
    </source>
</evidence>
<dbReference type="InterPro" id="IPR003370">
    <property type="entry name" value="Chromate_transpt"/>
</dbReference>
<evidence type="ECO:0000256" key="2">
    <source>
        <dbReference type="ARBA" id="ARBA00005262"/>
    </source>
</evidence>
<organism evidence="8 9">
    <name type="scientific">Fusibacter tunisiensis</name>
    <dbReference type="NCBI Taxonomy" id="1008308"/>
    <lineage>
        <taxon>Bacteria</taxon>
        <taxon>Bacillati</taxon>
        <taxon>Bacillota</taxon>
        <taxon>Clostridia</taxon>
        <taxon>Eubacteriales</taxon>
        <taxon>Eubacteriales Family XII. Incertae Sedis</taxon>
        <taxon>Fusibacter</taxon>
    </lineage>
</organism>